<feature type="domain" description="PucR C-terminal helix-turn-helix" evidence="1">
    <location>
        <begin position="330"/>
        <end position="385"/>
    </location>
</feature>
<dbReference type="InterPro" id="IPR042070">
    <property type="entry name" value="PucR_C-HTH_sf"/>
</dbReference>
<dbReference type="Proteomes" id="UP001589693">
    <property type="component" value="Unassembled WGS sequence"/>
</dbReference>
<gene>
    <name evidence="3" type="ORF">ACFFQA_18650</name>
</gene>
<evidence type="ECO:0000259" key="1">
    <source>
        <dbReference type="Pfam" id="PF13556"/>
    </source>
</evidence>
<reference evidence="3 4" key="1">
    <citation type="submission" date="2024-09" db="EMBL/GenBank/DDBJ databases">
        <authorList>
            <person name="Sun Q."/>
            <person name="Mori K."/>
        </authorList>
    </citation>
    <scope>NUCLEOTIDE SEQUENCE [LARGE SCALE GENOMIC DNA]</scope>
    <source>
        <strain evidence="3 4">TBRC 7907</strain>
    </source>
</reference>
<feature type="domain" description="PucR-like N-terminal" evidence="2">
    <location>
        <begin position="11"/>
        <end position="172"/>
    </location>
</feature>
<proteinExistence type="predicted"/>
<dbReference type="PANTHER" id="PTHR33744:SF1">
    <property type="entry name" value="DNA-BINDING TRANSCRIPTIONAL ACTIVATOR ADER"/>
    <property type="match status" value="1"/>
</dbReference>
<evidence type="ECO:0000313" key="4">
    <source>
        <dbReference type="Proteomes" id="UP001589693"/>
    </source>
</evidence>
<evidence type="ECO:0000259" key="2">
    <source>
        <dbReference type="Pfam" id="PF25906"/>
    </source>
</evidence>
<keyword evidence="4" id="KW-1185">Reference proteome</keyword>
<evidence type="ECO:0000313" key="3">
    <source>
        <dbReference type="EMBL" id="MFB9905959.1"/>
    </source>
</evidence>
<dbReference type="InterPro" id="IPR051448">
    <property type="entry name" value="CdaR-like_regulators"/>
</dbReference>
<dbReference type="InterPro" id="IPR025736">
    <property type="entry name" value="PucR_C-HTH_dom"/>
</dbReference>
<dbReference type="PANTHER" id="PTHR33744">
    <property type="entry name" value="CARBOHYDRATE DIACID REGULATOR"/>
    <property type="match status" value="1"/>
</dbReference>
<sequence length="402" mass="43836">MHRHSDFAGLADLAPALVARVPTTLREVGGLLEEEHPDYARFLTEQFDEIVAGAKLFMMRLVSPAGQDRAELSSGVEQAAFEEIGRQHCREGREVTSLLSAYRIGARVAWQHATEAALAHGVPAAALASLGSTLFAAVDQLSAASLRGFLREHTSTVSTRERLREELAELLLSGRADIADVRAASARAHWPVPRETTIVLADPDSDVARALLGFDGNACLRVRQEDALVVIVPDPNGPGRRGRLSAALRGAGTVVGPVVPVDGLATSLSVARTAARLRRAGVLTDDPLFTDEHLDALIVHQDDRLLTVLRQRHLAPLAGLPGHARQRLEDTLRSWLRNLGDRRAIAQELHIHPQTVCYRLRQLRDRFGDALADPRVRQSLMLALAWEPDAAHEPPNRAASQR</sequence>
<organism evidence="3 4">
    <name type="scientific">Allokutzneria oryzae</name>
    <dbReference type="NCBI Taxonomy" id="1378989"/>
    <lineage>
        <taxon>Bacteria</taxon>
        <taxon>Bacillati</taxon>
        <taxon>Actinomycetota</taxon>
        <taxon>Actinomycetes</taxon>
        <taxon>Pseudonocardiales</taxon>
        <taxon>Pseudonocardiaceae</taxon>
        <taxon>Allokutzneria</taxon>
    </lineage>
</organism>
<dbReference type="InterPro" id="IPR058663">
    <property type="entry name" value="PucR-like_N"/>
</dbReference>
<protein>
    <submittedName>
        <fullName evidence="3">Helix-turn-helix domain-containing protein</fullName>
    </submittedName>
</protein>
<dbReference type="Pfam" id="PF25906">
    <property type="entry name" value="PucR-like_N"/>
    <property type="match status" value="1"/>
</dbReference>
<name>A0ABV6A120_9PSEU</name>
<dbReference type="Pfam" id="PF13556">
    <property type="entry name" value="HTH_30"/>
    <property type="match status" value="1"/>
</dbReference>
<accession>A0ABV6A120</accession>
<dbReference type="EMBL" id="JBHLZU010000016">
    <property type="protein sequence ID" value="MFB9905959.1"/>
    <property type="molecule type" value="Genomic_DNA"/>
</dbReference>
<dbReference type="RefSeq" id="WP_377853466.1">
    <property type="nucleotide sequence ID" value="NZ_JBHLZU010000016.1"/>
</dbReference>
<comment type="caution">
    <text evidence="3">The sequence shown here is derived from an EMBL/GenBank/DDBJ whole genome shotgun (WGS) entry which is preliminary data.</text>
</comment>
<dbReference type="Gene3D" id="1.10.10.2840">
    <property type="entry name" value="PucR C-terminal helix-turn-helix domain"/>
    <property type="match status" value="1"/>
</dbReference>